<dbReference type="Pfam" id="PF06912">
    <property type="entry name" value="DUF1275"/>
    <property type="match status" value="1"/>
</dbReference>
<feature type="transmembrane region" description="Helical" evidence="1">
    <location>
        <begin position="208"/>
        <end position="226"/>
    </location>
</feature>
<sequence length="232" mass="23743">MLRHVGAQRSDRIDLELAAILSTVAGALNAVGYQVAGVFSANMTGNVSALADHAAHGDWTGSIAFAGLVVTFVTGAFCAASLIHLGEAQHMRAVHAGVIILEAVLLIALWLWVRASGAPAGSAGLTTALSFLMGMQNATTTVISKARVRTTHVSGTATDFGIEAAALFAGSEARRLARPMLRLHGLTILCFALGGIGGALLYAGVGEWLFALAALALLTAAVPEAVRAMLAD</sequence>
<dbReference type="EMBL" id="JFZB01000007">
    <property type="protein sequence ID" value="KFI28036.1"/>
    <property type="molecule type" value="Genomic_DNA"/>
</dbReference>
<dbReference type="AlphaFoldDB" id="A0A086Y186"/>
<dbReference type="STRING" id="1105367.CG50_14050"/>
<proteinExistence type="predicted"/>
<keyword evidence="1" id="KW-1133">Transmembrane helix</keyword>
<gene>
    <name evidence="2" type="ORF">CG50_14050</name>
</gene>
<organism evidence="2 3">
    <name type="scientific">Paenirhodobacter enshiensis</name>
    <dbReference type="NCBI Taxonomy" id="1105367"/>
    <lineage>
        <taxon>Bacteria</taxon>
        <taxon>Pseudomonadati</taxon>
        <taxon>Pseudomonadota</taxon>
        <taxon>Alphaproteobacteria</taxon>
        <taxon>Rhodobacterales</taxon>
        <taxon>Rhodobacter group</taxon>
        <taxon>Paenirhodobacter</taxon>
    </lineage>
</organism>
<dbReference type="PANTHER" id="PTHR37314">
    <property type="entry name" value="SLR0142 PROTEIN"/>
    <property type="match status" value="1"/>
</dbReference>
<keyword evidence="3" id="KW-1185">Reference proteome</keyword>
<feature type="transmembrane region" description="Helical" evidence="1">
    <location>
        <begin position="93"/>
        <end position="113"/>
    </location>
</feature>
<feature type="transmembrane region" description="Helical" evidence="1">
    <location>
        <begin position="119"/>
        <end position="139"/>
    </location>
</feature>
<protein>
    <recommendedName>
        <fullName evidence="4">Transmembrane protein</fullName>
    </recommendedName>
</protein>
<reference evidence="2 3" key="1">
    <citation type="submission" date="2014-03" db="EMBL/GenBank/DDBJ databases">
        <title>Genome of Paenirhodobacter enshiensis DW2-9.</title>
        <authorList>
            <person name="Wang D."/>
            <person name="Wang G."/>
        </authorList>
    </citation>
    <scope>NUCLEOTIDE SEQUENCE [LARGE SCALE GENOMIC DNA]</scope>
    <source>
        <strain evidence="2 3">DW2-9</strain>
    </source>
</reference>
<accession>A0A086Y186</accession>
<dbReference type="eggNOG" id="COG3619">
    <property type="taxonomic scope" value="Bacteria"/>
</dbReference>
<dbReference type="RefSeq" id="WP_036636061.1">
    <property type="nucleotide sequence ID" value="NZ_JFZB01000007.1"/>
</dbReference>
<feature type="transmembrane region" description="Helical" evidence="1">
    <location>
        <begin position="64"/>
        <end position="86"/>
    </location>
</feature>
<dbReference type="PANTHER" id="PTHR37314:SF4">
    <property type="entry name" value="UPF0700 TRANSMEMBRANE PROTEIN YOAK"/>
    <property type="match status" value="1"/>
</dbReference>
<evidence type="ECO:0000313" key="2">
    <source>
        <dbReference type="EMBL" id="KFI28036.1"/>
    </source>
</evidence>
<evidence type="ECO:0000256" key="1">
    <source>
        <dbReference type="SAM" id="Phobius"/>
    </source>
</evidence>
<evidence type="ECO:0000313" key="3">
    <source>
        <dbReference type="Proteomes" id="UP000028824"/>
    </source>
</evidence>
<name>A0A086Y186_9RHOB</name>
<dbReference type="InterPro" id="IPR010699">
    <property type="entry name" value="DUF1275"/>
</dbReference>
<feature type="transmembrane region" description="Helical" evidence="1">
    <location>
        <begin position="183"/>
        <end position="202"/>
    </location>
</feature>
<dbReference type="OrthoDB" id="270162at2"/>
<keyword evidence="1" id="KW-0812">Transmembrane</keyword>
<keyword evidence="1" id="KW-0472">Membrane</keyword>
<dbReference type="Proteomes" id="UP000028824">
    <property type="component" value="Unassembled WGS sequence"/>
</dbReference>
<evidence type="ECO:0008006" key="4">
    <source>
        <dbReference type="Google" id="ProtNLM"/>
    </source>
</evidence>
<comment type="caution">
    <text evidence="2">The sequence shown here is derived from an EMBL/GenBank/DDBJ whole genome shotgun (WGS) entry which is preliminary data.</text>
</comment>